<gene>
    <name evidence="1" type="ORF">M407DRAFT_176103</name>
</gene>
<organism evidence="1 2">
    <name type="scientific">Tulasnella calospora MUT 4182</name>
    <dbReference type="NCBI Taxonomy" id="1051891"/>
    <lineage>
        <taxon>Eukaryota</taxon>
        <taxon>Fungi</taxon>
        <taxon>Dikarya</taxon>
        <taxon>Basidiomycota</taxon>
        <taxon>Agaricomycotina</taxon>
        <taxon>Agaricomycetes</taxon>
        <taxon>Cantharellales</taxon>
        <taxon>Tulasnellaceae</taxon>
        <taxon>Tulasnella</taxon>
    </lineage>
</organism>
<proteinExistence type="predicted"/>
<evidence type="ECO:0000313" key="2">
    <source>
        <dbReference type="Proteomes" id="UP000054248"/>
    </source>
</evidence>
<dbReference type="AlphaFoldDB" id="A0A0C3K6X4"/>
<keyword evidence="2" id="KW-1185">Reference proteome</keyword>
<protein>
    <submittedName>
        <fullName evidence="1">Uncharacterized protein</fullName>
    </submittedName>
</protein>
<accession>A0A0C3K6X4</accession>
<dbReference type="HOGENOM" id="CLU_2747208_0_0_1"/>
<reference evidence="2" key="2">
    <citation type="submission" date="2015-01" db="EMBL/GenBank/DDBJ databases">
        <title>Evolutionary Origins and Diversification of the Mycorrhizal Mutualists.</title>
        <authorList>
            <consortium name="DOE Joint Genome Institute"/>
            <consortium name="Mycorrhizal Genomics Consortium"/>
            <person name="Kohler A."/>
            <person name="Kuo A."/>
            <person name="Nagy L.G."/>
            <person name="Floudas D."/>
            <person name="Copeland A."/>
            <person name="Barry K.W."/>
            <person name="Cichocki N."/>
            <person name="Veneault-Fourrey C."/>
            <person name="LaButti K."/>
            <person name="Lindquist E.A."/>
            <person name="Lipzen A."/>
            <person name="Lundell T."/>
            <person name="Morin E."/>
            <person name="Murat C."/>
            <person name="Riley R."/>
            <person name="Ohm R."/>
            <person name="Sun H."/>
            <person name="Tunlid A."/>
            <person name="Henrissat B."/>
            <person name="Grigoriev I.V."/>
            <person name="Hibbett D.S."/>
            <person name="Martin F."/>
        </authorList>
    </citation>
    <scope>NUCLEOTIDE SEQUENCE [LARGE SCALE GENOMIC DNA]</scope>
    <source>
        <strain evidence="2">MUT 4182</strain>
    </source>
</reference>
<evidence type="ECO:0000313" key="1">
    <source>
        <dbReference type="EMBL" id="KIO17148.1"/>
    </source>
</evidence>
<name>A0A0C3K6X4_9AGAM</name>
<reference evidence="1 2" key="1">
    <citation type="submission" date="2014-04" db="EMBL/GenBank/DDBJ databases">
        <authorList>
            <consortium name="DOE Joint Genome Institute"/>
            <person name="Kuo A."/>
            <person name="Girlanda M."/>
            <person name="Perotto S."/>
            <person name="Kohler A."/>
            <person name="Nagy L.G."/>
            <person name="Floudas D."/>
            <person name="Copeland A."/>
            <person name="Barry K.W."/>
            <person name="Cichocki N."/>
            <person name="Veneault-Fourrey C."/>
            <person name="LaButti K."/>
            <person name="Lindquist E.A."/>
            <person name="Lipzen A."/>
            <person name="Lundell T."/>
            <person name="Morin E."/>
            <person name="Murat C."/>
            <person name="Sun H."/>
            <person name="Tunlid A."/>
            <person name="Henrissat B."/>
            <person name="Grigoriev I.V."/>
            <person name="Hibbett D.S."/>
            <person name="Martin F."/>
            <person name="Nordberg H.P."/>
            <person name="Cantor M.N."/>
            <person name="Hua S.X."/>
        </authorList>
    </citation>
    <scope>NUCLEOTIDE SEQUENCE [LARGE SCALE GENOMIC DNA]</scope>
    <source>
        <strain evidence="1 2">MUT 4182</strain>
    </source>
</reference>
<dbReference type="EMBL" id="KN823424">
    <property type="protein sequence ID" value="KIO17148.1"/>
    <property type="molecule type" value="Genomic_DNA"/>
</dbReference>
<feature type="non-terminal residue" evidence="1">
    <location>
        <position position="1"/>
    </location>
</feature>
<dbReference type="Proteomes" id="UP000054248">
    <property type="component" value="Unassembled WGS sequence"/>
</dbReference>
<sequence>LPTPSSYYPSARQTPGLGTLRSNLVERIRVHDRLQPTLVVETHRAVVCVDRLPSAFRSARNVPVMIGLVQR</sequence>